<dbReference type="Proteomes" id="UP000746612">
    <property type="component" value="Unassembled WGS sequence"/>
</dbReference>
<dbReference type="SMART" id="SM00184">
    <property type="entry name" value="RING"/>
    <property type="match status" value="2"/>
</dbReference>
<comment type="caution">
    <text evidence="7">The sequence shown here is derived from an EMBL/GenBank/DDBJ whole genome shotgun (WGS) entry which is preliminary data.</text>
</comment>
<evidence type="ECO:0000256" key="5">
    <source>
        <dbReference type="SAM" id="MobiDB-lite"/>
    </source>
</evidence>
<accession>A0A9N8RGJ4</accession>
<dbReference type="PROSITE" id="PS50089">
    <property type="entry name" value="ZF_RING_2"/>
    <property type="match status" value="1"/>
</dbReference>
<dbReference type="Pfam" id="PF13445">
    <property type="entry name" value="zf-RING_UBOX"/>
    <property type="match status" value="1"/>
</dbReference>
<dbReference type="GO" id="GO:0008270">
    <property type="term" value="F:zinc ion binding"/>
    <property type="evidence" value="ECO:0007669"/>
    <property type="project" value="UniProtKB-KW"/>
</dbReference>
<organism evidence="7 8">
    <name type="scientific">Gibberella zeae</name>
    <name type="common">Wheat head blight fungus</name>
    <name type="synonym">Fusarium graminearum</name>
    <dbReference type="NCBI Taxonomy" id="5518"/>
    <lineage>
        <taxon>Eukaryota</taxon>
        <taxon>Fungi</taxon>
        <taxon>Dikarya</taxon>
        <taxon>Ascomycota</taxon>
        <taxon>Pezizomycotina</taxon>
        <taxon>Sordariomycetes</taxon>
        <taxon>Hypocreomycetidae</taxon>
        <taxon>Hypocreales</taxon>
        <taxon>Nectriaceae</taxon>
        <taxon>Fusarium</taxon>
    </lineage>
</organism>
<gene>
    <name evidence="7" type="ORF">MDCFG202_LOCUS335384</name>
</gene>
<name>A0A9N8RGJ4_GIBZA</name>
<dbReference type="AlphaFoldDB" id="A0A9N8RGJ4"/>
<dbReference type="EMBL" id="CAJPIJ010000148">
    <property type="protein sequence ID" value="CAG1991170.1"/>
    <property type="molecule type" value="Genomic_DNA"/>
</dbReference>
<dbReference type="InterPro" id="IPR013083">
    <property type="entry name" value="Znf_RING/FYVE/PHD"/>
</dbReference>
<dbReference type="Gene3D" id="3.30.40.10">
    <property type="entry name" value="Zinc/RING finger domain, C3HC4 (zinc finger)"/>
    <property type="match status" value="1"/>
</dbReference>
<evidence type="ECO:0000256" key="3">
    <source>
        <dbReference type="ARBA" id="ARBA00022833"/>
    </source>
</evidence>
<evidence type="ECO:0000256" key="1">
    <source>
        <dbReference type="ARBA" id="ARBA00022723"/>
    </source>
</evidence>
<feature type="compositionally biased region" description="Basic and acidic residues" evidence="5">
    <location>
        <begin position="1"/>
        <end position="11"/>
    </location>
</feature>
<feature type="region of interest" description="Disordered" evidence="5">
    <location>
        <begin position="1"/>
        <end position="20"/>
    </location>
</feature>
<dbReference type="InterPro" id="IPR001841">
    <property type="entry name" value="Znf_RING"/>
</dbReference>
<dbReference type="InterPro" id="IPR027370">
    <property type="entry name" value="Znf-RING_euk"/>
</dbReference>
<evidence type="ECO:0000313" key="7">
    <source>
        <dbReference type="EMBL" id="CAG1991170.1"/>
    </source>
</evidence>
<evidence type="ECO:0000256" key="2">
    <source>
        <dbReference type="ARBA" id="ARBA00022771"/>
    </source>
</evidence>
<keyword evidence="3" id="KW-0862">Zinc</keyword>
<proteinExistence type="predicted"/>
<keyword evidence="1" id="KW-0479">Metal-binding</keyword>
<evidence type="ECO:0000259" key="6">
    <source>
        <dbReference type="PROSITE" id="PS50089"/>
    </source>
</evidence>
<evidence type="ECO:0000256" key="4">
    <source>
        <dbReference type="PROSITE-ProRule" id="PRU00175"/>
    </source>
</evidence>
<sequence>MNHNDIPDKEQTYWPPQTISPIWTTTSEGCGNKVFNLLGPRYSFSAPTPGRRGFWLGPCYRHTPLRPHLWKNNVDNVDNGDNGENDERTKENKCPICQKQPRFARCGHRWFGSNNMPAEHAAINLVPQVLDEGVEIPDSCHKCWLRMTAAQFKEVYFALWSHRVLLGEFELMIYSETRMECTRPYAVYYLSTNYEVLDNINFCRVRPTILDCLNGGQTEWKWSWYSFYTQTLIHTQSHTHTHNNVHYVNAYNERDACRDKLADGKVSFEDLKLPCGICRDTMTVLPSQHQTDEDGMTHSAMILPCGHIFGKSCIELAFAEGSNLGPVCFACRADITFTECEHVHFGMPVPQTKGGIKDIPAILSKEGEMAERCGGCLLEYTSDKLIDEVSKFNASLSDGCLMGFACRHPSSGMDGSWTPMANGQCCKVQGGDTAICKPTEEAMWRVIEYQDQQDIFNSGKCWYDEKIDLQWWFYLWNPPMTENAAFHEYVDYKYLKEGETATGMTMEELRAEFFGKPMSLAKPKTRRLMDIYLELKAQGFDDDDDDDEDED</sequence>
<keyword evidence="2 4" id="KW-0863">Zinc-finger</keyword>
<dbReference type="SUPFAM" id="SSF57850">
    <property type="entry name" value="RING/U-box"/>
    <property type="match status" value="1"/>
</dbReference>
<feature type="domain" description="RING-type" evidence="6">
    <location>
        <begin position="275"/>
        <end position="332"/>
    </location>
</feature>
<evidence type="ECO:0000313" key="8">
    <source>
        <dbReference type="Proteomes" id="UP000746612"/>
    </source>
</evidence>
<reference evidence="7" key="1">
    <citation type="submission" date="2021-03" db="EMBL/GenBank/DDBJ databases">
        <authorList>
            <person name="Alouane T."/>
            <person name="Langin T."/>
            <person name="Bonhomme L."/>
        </authorList>
    </citation>
    <scope>NUCLEOTIDE SEQUENCE</scope>
    <source>
        <strain evidence="7">MDC_Fg202</strain>
    </source>
</reference>
<protein>
    <recommendedName>
        <fullName evidence="6">RING-type domain-containing protein</fullName>
    </recommendedName>
</protein>